<feature type="region of interest" description="Disordered" evidence="1">
    <location>
        <begin position="671"/>
        <end position="710"/>
    </location>
</feature>
<protein>
    <submittedName>
        <fullName evidence="4">Membrane protein</fullName>
    </submittedName>
</protein>
<evidence type="ECO:0000256" key="1">
    <source>
        <dbReference type="SAM" id="MobiDB-lite"/>
    </source>
</evidence>
<gene>
    <name evidence="4" type="ORF">GCM10010833_33250</name>
</gene>
<accession>A0ABQ1JTT2</accession>
<comment type="caution">
    <text evidence="4">The sequence shown here is derived from an EMBL/GenBank/DDBJ whole genome shotgun (WGS) entry which is preliminary data.</text>
</comment>
<keyword evidence="2" id="KW-1133">Transmembrane helix</keyword>
<dbReference type="PANTHER" id="PTHR30441:SF9">
    <property type="entry name" value="ASMA FAMILY PROTEIN YHJG"/>
    <property type="match status" value="1"/>
</dbReference>
<keyword evidence="5" id="KW-1185">Reference proteome</keyword>
<feature type="transmembrane region" description="Helical" evidence="2">
    <location>
        <begin position="37"/>
        <end position="55"/>
    </location>
</feature>
<sequence>MNPTSHEAPETLPPIDLPASNDPDVDRRKRRLRIARNIAIGVLGTLFAVWLILFVTKGRFLKAPVEAIASSLTEREVAVKGDFQLYFAPFKIKFLAEGLTVSNPEWATRPYLFTAGKVDTRIAPLPLLLGNWRLYWLSLTDSAVDLEWNAQRTANTWTFDSSGDAKPLELPTIDQASLRDTTLRYRDPVLQLLTDLDFASVVSNDAKIGEAVRFTGDGTLRETPFTLTGALLSPNATVQRGQNKLEMQARAANNIIDISGTLPSLADIEGVPLDTKARGRNAAELMAIIGVVIPQTRKYQLKAQLVKQGRFYRFTDMTGTFGASDIAGKFTVDMGRERVHIDADLATKTLDIIDVSPFIGYNPDVVATRGVKAAAAASGAAPARLLPNASLRAEGLRVFDADVRYRAGRLRSEAIPISDISVTVDLDDGMLNLAPLNLTMARGKVTSEIAIDWRRRPAVTKYDIRLGSTPMAQLLSGFGVAEAGTNGTVKGRIQLTGTGDALHDSLGTSSGRIAFVIPKGTFSTRNVQLSELDFGTFVQRMFEDKLKDPVQINCGLVAFTVRKGAAAADPILFDTTKNVMVGRGGFSFDTEQMDMAFRADSKKFSLLSAQSPVQIGGYFSEAKLNVISPELLGRAGIGLGLAALAAPPAALLAFVDIGDAQSAACGPVLQGARAADQRTTKGKPREDVGKGKSAKADDAEPKRKKFLGIF</sequence>
<keyword evidence="2" id="KW-0812">Transmembrane</keyword>
<dbReference type="InterPro" id="IPR007844">
    <property type="entry name" value="AsmA"/>
</dbReference>
<feature type="compositionally biased region" description="Basic and acidic residues" evidence="1">
    <location>
        <begin position="675"/>
        <end position="701"/>
    </location>
</feature>
<dbReference type="EMBL" id="BMGD01000007">
    <property type="protein sequence ID" value="GGB75369.1"/>
    <property type="molecule type" value="Genomic_DNA"/>
</dbReference>
<dbReference type="InterPro" id="IPR052894">
    <property type="entry name" value="AsmA-related"/>
</dbReference>
<evidence type="ECO:0000256" key="2">
    <source>
        <dbReference type="SAM" id="Phobius"/>
    </source>
</evidence>
<name>A0ABQ1JTT2_9SPHN</name>
<proteinExistence type="predicted"/>
<evidence type="ECO:0000259" key="3">
    <source>
        <dbReference type="Pfam" id="PF05170"/>
    </source>
</evidence>
<evidence type="ECO:0000313" key="4">
    <source>
        <dbReference type="EMBL" id="GGB75369.1"/>
    </source>
</evidence>
<reference evidence="5" key="1">
    <citation type="journal article" date="2019" name="Int. J. Syst. Evol. Microbiol.">
        <title>The Global Catalogue of Microorganisms (GCM) 10K type strain sequencing project: providing services to taxonomists for standard genome sequencing and annotation.</title>
        <authorList>
            <consortium name="The Broad Institute Genomics Platform"/>
            <consortium name="The Broad Institute Genome Sequencing Center for Infectious Disease"/>
            <person name="Wu L."/>
            <person name="Ma J."/>
        </authorList>
    </citation>
    <scope>NUCLEOTIDE SEQUENCE [LARGE SCALE GENOMIC DNA]</scope>
    <source>
        <strain evidence="5">CGMCC 1.12851</strain>
    </source>
</reference>
<dbReference type="PANTHER" id="PTHR30441">
    <property type="entry name" value="DUF748 DOMAIN-CONTAINING PROTEIN"/>
    <property type="match status" value="1"/>
</dbReference>
<dbReference type="Pfam" id="PF05170">
    <property type="entry name" value="AsmA"/>
    <property type="match status" value="2"/>
</dbReference>
<dbReference type="Proteomes" id="UP000614261">
    <property type="component" value="Unassembled WGS sequence"/>
</dbReference>
<feature type="domain" description="AsmA" evidence="3">
    <location>
        <begin position="313"/>
        <end position="528"/>
    </location>
</feature>
<feature type="region of interest" description="Disordered" evidence="1">
    <location>
        <begin position="1"/>
        <end position="23"/>
    </location>
</feature>
<feature type="domain" description="AsmA" evidence="3">
    <location>
        <begin position="49"/>
        <end position="166"/>
    </location>
</feature>
<keyword evidence="2" id="KW-0472">Membrane</keyword>
<dbReference type="RefSeq" id="WP_188515570.1">
    <property type="nucleotide sequence ID" value="NZ_BMGD01000007.1"/>
</dbReference>
<evidence type="ECO:0000313" key="5">
    <source>
        <dbReference type="Proteomes" id="UP000614261"/>
    </source>
</evidence>
<organism evidence="4 5">
    <name type="scientific">Blastomonas aquatica</name>
    <dbReference type="NCBI Taxonomy" id="1510276"/>
    <lineage>
        <taxon>Bacteria</taxon>
        <taxon>Pseudomonadati</taxon>
        <taxon>Pseudomonadota</taxon>
        <taxon>Alphaproteobacteria</taxon>
        <taxon>Sphingomonadales</taxon>
        <taxon>Sphingomonadaceae</taxon>
        <taxon>Blastomonas</taxon>
    </lineage>
</organism>